<evidence type="ECO:0000256" key="1">
    <source>
        <dbReference type="SAM" id="MobiDB-lite"/>
    </source>
</evidence>
<dbReference type="AlphaFoldDB" id="A0AAJ3DA80"/>
<protein>
    <recommendedName>
        <fullName evidence="6">Cell surface protein</fullName>
    </recommendedName>
</protein>
<proteinExistence type="predicted"/>
<keyword evidence="3" id="KW-0732">Signal</keyword>
<gene>
    <name evidence="4" type="ORF">GTU77_00685</name>
</gene>
<comment type="caution">
    <text evidence="4">The sequence shown here is derived from an EMBL/GenBank/DDBJ whole genome shotgun (WGS) entry which is preliminary data.</text>
</comment>
<sequence>MMRKKVGMLLSGLLSLALLAAPVSTIHAETYGHSDAGVGVKSKTADQSQSQNQSSEDDLSNSNRPTVTVEQTQLPETSAMMKGGVSMLVVILIGSMGYAWYLTRDKKQEK</sequence>
<feature type="transmembrane region" description="Helical" evidence="2">
    <location>
        <begin position="84"/>
        <end position="103"/>
    </location>
</feature>
<feature type="region of interest" description="Disordered" evidence="1">
    <location>
        <begin position="37"/>
        <end position="76"/>
    </location>
</feature>
<dbReference type="RefSeq" id="WP_135797034.1">
    <property type="nucleotide sequence ID" value="NZ_CP027565.1"/>
</dbReference>
<evidence type="ECO:0000256" key="2">
    <source>
        <dbReference type="SAM" id="Phobius"/>
    </source>
</evidence>
<keyword evidence="2" id="KW-0812">Transmembrane</keyword>
<keyword evidence="2" id="KW-1133">Transmembrane helix</keyword>
<evidence type="ECO:0000256" key="3">
    <source>
        <dbReference type="SAM" id="SignalP"/>
    </source>
</evidence>
<feature type="chain" id="PRO_5042540945" description="Cell surface protein" evidence="3">
    <location>
        <begin position="21"/>
        <end position="110"/>
    </location>
</feature>
<evidence type="ECO:0000313" key="4">
    <source>
        <dbReference type="EMBL" id="NBA10739.1"/>
    </source>
</evidence>
<evidence type="ECO:0000313" key="5">
    <source>
        <dbReference type="Proteomes" id="UP000719917"/>
    </source>
</evidence>
<name>A0AAJ3DA80_WEICO</name>
<dbReference type="EMBL" id="JAAAMQ010000001">
    <property type="protein sequence ID" value="NBA10739.1"/>
    <property type="molecule type" value="Genomic_DNA"/>
</dbReference>
<keyword evidence="2" id="KW-0472">Membrane</keyword>
<dbReference type="Proteomes" id="UP000719917">
    <property type="component" value="Unassembled WGS sequence"/>
</dbReference>
<feature type="signal peptide" evidence="3">
    <location>
        <begin position="1"/>
        <end position="20"/>
    </location>
</feature>
<reference evidence="4" key="1">
    <citation type="submission" date="2020-01" db="EMBL/GenBank/DDBJ databases">
        <title>First Reported Case and Whole Genome of Weissella confusa in an Equid.</title>
        <authorList>
            <person name="Little S.V."/>
            <person name="Lawhon S.D."/>
        </authorList>
    </citation>
    <scope>NUCLEOTIDE SEQUENCE</scope>
    <source>
        <strain evidence="4">718955</strain>
    </source>
</reference>
<evidence type="ECO:0008006" key="6">
    <source>
        <dbReference type="Google" id="ProtNLM"/>
    </source>
</evidence>
<feature type="compositionally biased region" description="Polar residues" evidence="1">
    <location>
        <begin position="64"/>
        <end position="76"/>
    </location>
</feature>
<accession>A0AAJ3DA80</accession>
<organism evidence="4 5">
    <name type="scientific">Weissella confusa</name>
    <name type="common">Lactobacillus confusus</name>
    <dbReference type="NCBI Taxonomy" id="1583"/>
    <lineage>
        <taxon>Bacteria</taxon>
        <taxon>Bacillati</taxon>
        <taxon>Bacillota</taxon>
        <taxon>Bacilli</taxon>
        <taxon>Lactobacillales</taxon>
        <taxon>Lactobacillaceae</taxon>
        <taxon>Weissella</taxon>
    </lineage>
</organism>